<evidence type="ECO:0000313" key="3">
    <source>
        <dbReference type="EMBL" id="GAL24283.1"/>
    </source>
</evidence>
<evidence type="ECO:0000256" key="1">
    <source>
        <dbReference type="SAM" id="MobiDB-lite"/>
    </source>
</evidence>
<accession>A0ABQ0J671</accession>
<dbReference type="EMBL" id="BBMS01000003">
    <property type="protein sequence ID" value="GAL24283.1"/>
    <property type="molecule type" value="Genomic_DNA"/>
</dbReference>
<keyword evidence="2" id="KW-0812">Transmembrane</keyword>
<proteinExistence type="predicted"/>
<reference evidence="4" key="2">
    <citation type="submission" date="2014-09" db="EMBL/GenBank/DDBJ databases">
        <authorList>
            <consortium name="NBRP consortium"/>
            <person name="Sawabe T."/>
            <person name="Meirelles P."/>
            <person name="Nakanishi M."/>
            <person name="Sayaka M."/>
            <person name="Hattori M."/>
            <person name="Ohkuma M."/>
        </authorList>
    </citation>
    <scope>NUCLEOTIDE SEQUENCE [LARGE SCALE GENOMIC DNA]</scope>
    <source>
        <strain evidence="4">JCM 19239</strain>
    </source>
</reference>
<comment type="caution">
    <text evidence="3">The sequence shown here is derived from an EMBL/GenBank/DDBJ whole genome shotgun (WGS) entry which is preliminary data.</text>
</comment>
<feature type="transmembrane region" description="Helical" evidence="2">
    <location>
        <begin position="62"/>
        <end position="80"/>
    </location>
</feature>
<keyword evidence="2" id="KW-0472">Membrane</keyword>
<feature type="transmembrane region" description="Helical" evidence="2">
    <location>
        <begin position="29"/>
        <end position="50"/>
    </location>
</feature>
<protein>
    <recommendedName>
        <fullName evidence="5">Oligosaccharide repeat unit polymerase</fullName>
    </recommendedName>
</protein>
<organism evidence="3 4">
    <name type="scientific">Vibrio variabilis</name>
    <dbReference type="NCBI Taxonomy" id="990271"/>
    <lineage>
        <taxon>Bacteria</taxon>
        <taxon>Pseudomonadati</taxon>
        <taxon>Pseudomonadota</taxon>
        <taxon>Gammaproteobacteria</taxon>
        <taxon>Vibrionales</taxon>
        <taxon>Vibrionaceae</taxon>
        <taxon>Vibrio</taxon>
    </lineage>
</organism>
<evidence type="ECO:0008006" key="5">
    <source>
        <dbReference type="Google" id="ProtNLM"/>
    </source>
</evidence>
<feature type="compositionally biased region" description="Basic and acidic residues" evidence="1">
    <location>
        <begin position="9"/>
        <end position="18"/>
    </location>
</feature>
<feature type="transmembrane region" description="Helical" evidence="2">
    <location>
        <begin position="429"/>
        <end position="445"/>
    </location>
</feature>
<gene>
    <name evidence="3" type="ORF">JCM19239_3986</name>
</gene>
<feature type="transmembrane region" description="Helical" evidence="2">
    <location>
        <begin position="167"/>
        <end position="187"/>
    </location>
</feature>
<reference evidence="4" key="1">
    <citation type="submission" date="2014-09" db="EMBL/GenBank/DDBJ databases">
        <title>Vibrio variabilis JCM 19239. (C206) whole genome shotgun sequence.</title>
        <authorList>
            <person name="Sawabe T."/>
            <person name="Meirelles P."/>
            <person name="Nakanishi M."/>
            <person name="Sayaka M."/>
            <person name="Hattori M."/>
            <person name="Ohkuma M."/>
        </authorList>
    </citation>
    <scope>NUCLEOTIDE SEQUENCE [LARGE SCALE GENOMIC DNA]</scope>
    <source>
        <strain evidence="4">JCM 19239</strain>
    </source>
</reference>
<feature type="transmembrane region" description="Helical" evidence="2">
    <location>
        <begin position="260"/>
        <end position="278"/>
    </location>
</feature>
<feature type="transmembrane region" description="Helical" evidence="2">
    <location>
        <begin position="101"/>
        <end position="121"/>
    </location>
</feature>
<dbReference type="Proteomes" id="UP000029223">
    <property type="component" value="Unassembled WGS sequence"/>
</dbReference>
<evidence type="ECO:0000313" key="4">
    <source>
        <dbReference type="Proteomes" id="UP000029223"/>
    </source>
</evidence>
<feature type="transmembrane region" description="Helical" evidence="2">
    <location>
        <begin position="400"/>
        <end position="417"/>
    </location>
</feature>
<feature type="region of interest" description="Disordered" evidence="1">
    <location>
        <begin position="1"/>
        <end position="20"/>
    </location>
</feature>
<sequence length="487" mass="56159">MYSTSVKVPESDKPESYKSRKNKPWSLKLWLPLILVQVYLVATILLAYFGPVNWNFEEPFQLVIMLASYQVACIVGYMLYAKRATRTEGKGTTCNVNLGSLVDKYFWVILFLASVGTLISFKNVTMSNTFEWSEYWSGFQLGLARPWEARALYAAKYLSGEYLGSKYLSMTLLFFSVFKYLLIPILVFRWPFLSWGKKIAGLLVATIPICSGVIMSLSAINFHYLFVISICLFAVYLSFESRSEIESGADCGFSGIKRRKFFLGSLVFLFAFSFWQFYAVKAEVSLYSSIGEEQQPSTFDYLRDYGVGFERDRDEYYGVGYDFYEKLTVYLTQGYKGVSLSLNEPFDSTYGVGHSLFLQRLFEDHLGFDIRSKTYQRKITEYWHENIFWHSAYSYFANDVSFYGVIVVMLLLGYYFSMVVHAALLDDNFIAKSLLPLFAIMFLYMPANNQVFSQLEYMSPFWVLTGAFVLLSSRKLNSLVRKSSFQS</sequence>
<keyword evidence="2" id="KW-1133">Transmembrane helix</keyword>
<feature type="transmembrane region" description="Helical" evidence="2">
    <location>
        <begin position="222"/>
        <end position="239"/>
    </location>
</feature>
<evidence type="ECO:0000256" key="2">
    <source>
        <dbReference type="SAM" id="Phobius"/>
    </source>
</evidence>
<feature type="transmembrane region" description="Helical" evidence="2">
    <location>
        <begin position="199"/>
        <end position="216"/>
    </location>
</feature>
<feature type="transmembrane region" description="Helical" evidence="2">
    <location>
        <begin position="457"/>
        <end position="473"/>
    </location>
</feature>
<keyword evidence="4" id="KW-1185">Reference proteome</keyword>
<name>A0ABQ0J671_9VIBR</name>